<evidence type="ECO:0000313" key="2">
    <source>
        <dbReference type="EMBL" id="ORA11950.1"/>
    </source>
</evidence>
<dbReference type="Proteomes" id="UP000192707">
    <property type="component" value="Unassembled WGS sequence"/>
</dbReference>
<evidence type="ECO:0000259" key="1">
    <source>
        <dbReference type="PROSITE" id="PS51502"/>
    </source>
</evidence>
<proteinExistence type="predicted"/>
<sequence length="185" mass="20631">MSRWIVQLQATSAADLDLLPGSAGRNLKGSLRAGDVTWDVASLVLPEPGVDGVETLEAVAVAPLFGALVPFTGARIKRAFLFRVHANTPDVITQRFEAELAAMPRLVRTIHSWALSRVDQSVSPSFWTHIWEQEFASLDDLNGDYAMHPYHWAGVDRWFDPEMPDAIVDRRLAQWLYEAPGPVLR</sequence>
<keyword evidence="3" id="KW-1185">Reference proteome</keyword>
<gene>
    <name evidence="2" type="ORF">BST14_17705</name>
</gene>
<accession>A0A1W9ZD26</accession>
<organism evidence="2 3">
    <name type="scientific">Mycobacterium arosiense ATCC BAA-1401 = DSM 45069</name>
    <dbReference type="NCBI Taxonomy" id="1265311"/>
    <lineage>
        <taxon>Bacteria</taxon>
        <taxon>Bacillati</taxon>
        <taxon>Actinomycetota</taxon>
        <taxon>Actinomycetes</taxon>
        <taxon>Mycobacteriales</taxon>
        <taxon>Mycobacteriaceae</taxon>
        <taxon>Mycobacterium</taxon>
        <taxon>Mycobacterium avium complex (MAC)</taxon>
    </lineage>
</organism>
<reference evidence="2 3" key="1">
    <citation type="submission" date="2016-12" db="EMBL/GenBank/DDBJ databases">
        <title>The new phylogeny of genus Mycobacterium.</title>
        <authorList>
            <person name="Tortoli E."/>
            <person name="Trovato A."/>
            <person name="Cirillo D.M."/>
        </authorList>
    </citation>
    <scope>NUCLEOTIDE SEQUENCE [LARGE SCALE GENOMIC DNA]</scope>
    <source>
        <strain evidence="2 3">DSM 45069</strain>
    </source>
</reference>
<dbReference type="SUPFAM" id="SSF54909">
    <property type="entry name" value="Dimeric alpha+beta barrel"/>
    <property type="match status" value="1"/>
</dbReference>
<dbReference type="InterPro" id="IPR013097">
    <property type="entry name" value="Dabb"/>
</dbReference>
<dbReference type="EMBL" id="MVHG01000048">
    <property type="protein sequence ID" value="ORA11950.1"/>
    <property type="molecule type" value="Genomic_DNA"/>
</dbReference>
<dbReference type="RefSeq" id="WP_245845479.1">
    <property type="nucleotide sequence ID" value="NZ_MVHG01000048.1"/>
</dbReference>
<dbReference type="Pfam" id="PF07876">
    <property type="entry name" value="Dabb"/>
    <property type="match status" value="1"/>
</dbReference>
<feature type="domain" description="Stress-response A/B barrel" evidence="1">
    <location>
        <begin position="76"/>
        <end position="171"/>
    </location>
</feature>
<evidence type="ECO:0000313" key="3">
    <source>
        <dbReference type="Proteomes" id="UP000192707"/>
    </source>
</evidence>
<dbReference type="AlphaFoldDB" id="A0A1W9ZD26"/>
<dbReference type="PROSITE" id="PS51502">
    <property type="entry name" value="S_R_A_B_BARREL"/>
    <property type="match status" value="1"/>
</dbReference>
<dbReference type="InterPro" id="IPR011008">
    <property type="entry name" value="Dimeric_a/b-barrel"/>
</dbReference>
<dbReference type="SMART" id="SM00886">
    <property type="entry name" value="Dabb"/>
    <property type="match status" value="1"/>
</dbReference>
<name>A0A1W9ZD26_MYCAI</name>
<comment type="caution">
    <text evidence="2">The sequence shown here is derived from an EMBL/GenBank/DDBJ whole genome shotgun (WGS) entry which is preliminary data.</text>
</comment>
<protein>
    <recommendedName>
        <fullName evidence="1">Stress-response A/B barrel domain-containing protein</fullName>
    </recommendedName>
</protein>
<dbReference type="Gene3D" id="3.30.70.100">
    <property type="match status" value="1"/>
</dbReference>